<keyword evidence="1" id="KW-0472">Membrane</keyword>
<name>A0A5B8KYN3_9HYPH</name>
<sequence>MTGERGTTAGASKVPAGLIGISCAMGAAIAFSLNDVVIKYLSGDYPLHQITFIRSLIGIIVTLAVFVPLDGSYRDLRTNRLGFHMMRGMIVVFANMTFYAALATLPLGEATAIYFVGPLFVTGLSVLLLGERVGPRRWLAVFLGLAGVMIVIRPGGSTFQFAAFLPLVAAFGYSLLQITTRKLGVAVKASAMSFYLSIAFICFSGAMGLIFGDGRYSGSGNANLEFLLRAWTWPPVGDFALLGAIGVIGATGGYLVSQAYRVAQAGLIAPFEYVAMPLAIFWSVVIWGDWPDVVAWIGIALIAGAGFYVFYREAELGKRIRWKTPLRRER</sequence>
<dbReference type="PANTHER" id="PTHR22911:SF103">
    <property type="entry name" value="BLR2811 PROTEIN"/>
    <property type="match status" value="1"/>
</dbReference>
<feature type="transmembrane region" description="Helical" evidence="1">
    <location>
        <begin position="81"/>
        <end position="105"/>
    </location>
</feature>
<evidence type="ECO:0000313" key="3">
    <source>
        <dbReference type="EMBL" id="QDZ00827.1"/>
    </source>
</evidence>
<dbReference type="GO" id="GO:0016020">
    <property type="term" value="C:membrane"/>
    <property type="evidence" value="ECO:0007669"/>
    <property type="project" value="InterPro"/>
</dbReference>
<feature type="transmembrane region" description="Helical" evidence="1">
    <location>
        <begin position="192"/>
        <end position="211"/>
    </location>
</feature>
<protein>
    <submittedName>
        <fullName evidence="3">DMT family transporter</fullName>
    </submittedName>
</protein>
<feature type="transmembrane region" description="Helical" evidence="1">
    <location>
        <begin position="111"/>
        <end position="130"/>
    </location>
</feature>
<gene>
    <name evidence="3" type="ORF">FQ775_10780</name>
</gene>
<evidence type="ECO:0000259" key="2">
    <source>
        <dbReference type="Pfam" id="PF00892"/>
    </source>
</evidence>
<feature type="transmembrane region" description="Helical" evidence="1">
    <location>
        <begin position="293"/>
        <end position="311"/>
    </location>
</feature>
<accession>A0A5B8KYN3</accession>
<feature type="transmembrane region" description="Helical" evidence="1">
    <location>
        <begin position="137"/>
        <end position="155"/>
    </location>
</feature>
<feature type="transmembrane region" description="Helical" evidence="1">
    <location>
        <begin position="51"/>
        <end position="69"/>
    </location>
</feature>
<dbReference type="InterPro" id="IPR037185">
    <property type="entry name" value="EmrE-like"/>
</dbReference>
<reference evidence="3" key="1">
    <citation type="submission" date="2020-04" db="EMBL/GenBank/DDBJ databases">
        <title>Nitratireductor sp. nov. isolated from mangrove soil.</title>
        <authorList>
            <person name="Ye Y."/>
        </authorList>
    </citation>
    <scope>NUCLEOTIDE SEQUENCE</scope>
    <source>
        <strain evidence="3">SY7</strain>
    </source>
</reference>
<dbReference type="InterPro" id="IPR000620">
    <property type="entry name" value="EamA_dom"/>
</dbReference>
<feature type="transmembrane region" description="Helical" evidence="1">
    <location>
        <begin position="12"/>
        <end position="31"/>
    </location>
</feature>
<dbReference type="AlphaFoldDB" id="A0A5B8KYN3"/>
<dbReference type="RefSeq" id="WP_146299472.1">
    <property type="nucleotide sequence ID" value="NZ_CP042301.2"/>
</dbReference>
<dbReference type="Pfam" id="PF00892">
    <property type="entry name" value="EamA"/>
    <property type="match status" value="1"/>
</dbReference>
<evidence type="ECO:0000313" key="4">
    <source>
        <dbReference type="Proteomes" id="UP000321389"/>
    </source>
</evidence>
<proteinExistence type="predicted"/>
<keyword evidence="1" id="KW-0812">Transmembrane</keyword>
<dbReference type="EMBL" id="CP042301">
    <property type="protein sequence ID" value="QDZ00827.1"/>
    <property type="molecule type" value="Genomic_DNA"/>
</dbReference>
<dbReference type="KEGG" id="niy:FQ775_10780"/>
<feature type="transmembrane region" description="Helical" evidence="1">
    <location>
        <begin position="231"/>
        <end position="255"/>
    </location>
</feature>
<dbReference type="Gene3D" id="1.10.3730.20">
    <property type="match status" value="1"/>
</dbReference>
<organism evidence="3 4">
    <name type="scientific">Nitratireductor mangrovi</name>
    <dbReference type="NCBI Taxonomy" id="2599600"/>
    <lineage>
        <taxon>Bacteria</taxon>
        <taxon>Pseudomonadati</taxon>
        <taxon>Pseudomonadota</taxon>
        <taxon>Alphaproteobacteria</taxon>
        <taxon>Hyphomicrobiales</taxon>
        <taxon>Phyllobacteriaceae</taxon>
        <taxon>Nitratireductor</taxon>
    </lineage>
</organism>
<evidence type="ECO:0000256" key="1">
    <source>
        <dbReference type="SAM" id="Phobius"/>
    </source>
</evidence>
<feature type="domain" description="EamA" evidence="2">
    <location>
        <begin position="19"/>
        <end position="152"/>
    </location>
</feature>
<dbReference type="SUPFAM" id="SSF103481">
    <property type="entry name" value="Multidrug resistance efflux transporter EmrE"/>
    <property type="match status" value="2"/>
</dbReference>
<feature type="transmembrane region" description="Helical" evidence="1">
    <location>
        <begin position="161"/>
        <end position="180"/>
    </location>
</feature>
<dbReference type="OrthoDB" id="8478503at2"/>
<feature type="transmembrane region" description="Helical" evidence="1">
    <location>
        <begin position="267"/>
        <end position="287"/>
    </location>
</feature>
<keyword evidence="4" id="KW-1185">Reference proteome</keyword>
<dbReference type="PANTHER" id="PTHR22911">
    <property type="entry name" value="ACYL-MALONYL CONDENSING ENZYME-RELATED"/>
    <property type="match status" value="1"/>
</dbReference>
<dbReference type="Proteomes" id="UP000321389">
    <property type="component" value="Chromosome"/>
</dbReference>
<keyword evidence="1" id="KW-1133">Transmembrane helix</keyword>